<feature type="chain" id="PRO_5008981884" description="Putative beta-barrel assembly-enhancing protease" evidence="8">
    <location>
        <begin position="44"/>
        <end position="500"/>
    </location>
</feature>
<keyword evidence="6 8" id="KW-0862">Zinc</keyword>
<dbReference type="GO" id="GO:0042597">
    <property type="term" value="C:periplasmic space"/>
    <property type="evidence" value="ECO:0007669"/>
    <property type="project" value="UniProtKB-SubCell"/>
</dbReference>
<dbReference type="InterPro" id="IPR001915">
    <property type="entry name" value="Peptidase_M48"/>
</dbReference>
<evidence type="ECO:0000313" key="10">
    <source>
        <dbReference type="EMBL" id="KEA62050.1"/>
    </source>
</evidence>
<keyword evidence="3 8" id="KW-0732">Signal</keyword>
<comment type="subcellular location">
    <subcellularLocation>
        <location evidence="8">Periplasm</location>
    </subcellularLocation>
</comment>
<dbReference type="GO" id="GO:0004222">
    <property type="term" value="F:metalloendopeptidase activity"/>
    <property type="evidence" value="ECO:0007669"/>
    <property type="project" value="InterPro"/>
</dbReference>
<dbReference type="OrthoDB" id="9810445at2"/>
<keyword evidence="11" id="KW-1185">Reference proteome</keyword>
<keyword evidence="1 8" id="KW-0645">Protease</keyword>
<comment type="cofactor">
    <cofactor evidence="8">
        <name>Zn(2+)</name>
        <dbReference type="ChEBI" id="CHEBI:29105"/>
    </cofactor>
    <text evidence="8">Binds 1 zinc ion per subunit.</text>
</comment>
<dbReference type="GO" id="GO:0008270">
    <property type="term" value="F:zinc ion binding"/>
    <property type="evidence" value="ECO:0007669"/>
    <property type="project" value="UniProtKB-UniRule"/>
</dbReference>
<comment type="similarity">
    <text evidence="8">Belongs to the peptidase M48 family. BepA subfamily.</text>
</comment>
<dbReference type="InterPro" id="IPR051156">
    <property type="entry name" value="Mito/Outer_Membr_Metalloprot"/>
</dbReference>
<dbReference type="Pfam" id="PF14559">
    <property type="entry name" value="TPR_19"/>
    <property type="match status" value="1"/>
</dbReference>
<dbReference type="AlphaFoldDB" id="A0A081FU45"/>
<dbReference type="GO" id="GO:0016020">
    <property type="term" value="C:membrane"/>
    <property type="evidence" value="ECO:0007669"/>
    <property type="project" value="InterPro"/>
</dbReference>
<dbReference type="GO" id="GO:0051603">
    <property type="term" value="P:proteolysis involved in protein catabolic process"/>
    <property type="evidence" value="ECO:0007669"/>
    <property type="project" value="TreeGrafter"/>
</dbReference>
<dbReference type="EMBL" id="JMQN01000057">
    <property type="protein sequence ID" value="KEA62050.1"/>
    <property type="molecule type" value="Genomic_DNA"/>
</dbReference>
<dbReference type="CDD" id="cd07324">
    <property type="entry name" value="M48C_Oma1-like"/>
    <property type="match status" value="1"/>
</dbReference>
<feature type="binding site" evidence="8">
    <location>
        <position position="154"/>
    </location>
    <ligand>
        <name>Zn(2+)</name>
        <dbReference type="ChEBI" id="CHEBI:29105"/>
        <note>catalytic</note>
    </ligand>
</feature>
<feature type="binding site" evidence="8">
    <location>
        <position position="150"/>
    </location>
    <ligand>
        <name>Zn(2+)</name>
        <dbReference type="ChEBI" id="CHEBI:29105"/>
        <note>catalytic</note>
    </ligand>
</feature>
<reference evidence="10 11" key="1">
    <citation type="submission" date="2014-04" db="EMBL/GenBank/DDBJ databases">
        <title>Marinobacterium kochiensis sp. nov., isolated from sediment sample collected from Kochi backwaters in Kerala, India.</title>
        <authorList>
            <person name="Singh A."/>
            <person name="Pinnaka A.K."/>
        </authorList>
    </citation>
    <scope>NUCLEOTIDE SEQUENCE [LARGE SCALE GENOMIC DNA]</scope>
    <source>
        <strain evidence="10 11">AK27</strain>
    </source>
</reference>
<dbReference type="InterPro" id="IPR011990">
    <property type="entry name" value="TPR-like_helical_dom_sf"/>
</dbReference>
<evidence type="ECO:0000256" key="5">
    <source>
        <dbReference type="ARBA" id="ARBA00022801"/>
    </source>
</evidence>
<dbReference type="Gene3D" id="1.25.40.10">
    <property type="entry name" value="Tetratricopeptide repeat domain"/>
    <property type="match status" value="1"/>
</dbReference>
<dbReference type="eggNOG" id="COG4783">
    <property type="taxonomic scope" value="Bacteria"/>
</dbReference>
<feature type="binding site" evidence="8">
    <location>
        <position position="215"/>
    </location>
    <ligand>
        <name>Zn(2+)</name>
        <dbReference type="ChEBI" id="CHEBI:29105"/>
        <note>catalytic</note>
    </ligand>
</feature>
<dbReference type="HAMAP" id="MF_00997">
    <property type="entry name" value="Protease_BepA"/>
    <property type="match status" value="1"/>
</dbReference>
<keyword evidence="2 8" id="KW-0479">Metal-binding</keyword>
<evidence type="ECO:0000313" key="11">
    <source>
        <dbReference type="Proteomes" id="UP000028252"/>
    </source>
</evidence>
<comment type="caution">
    <text evidence="10">The sequence shown here is derived from an EMBL/GenBank/DDBJ whole genome shotgun (WGS) entry which is preliminary data.</text>
</comment>
<accession>A0A081FU45</accession>
<dbReference type="PANTHER" id="PTHR22726:SF1">
    <property type="entry name" value="METALLOENDOPEPTIDASE OMA1, MITOCHONDRIAL"/>
    <property type="match status" value="1"/>
</dbReference>
<feature type="active site" description="Proton donor" evidence="8">
    <location>
        <position position="219"/>
    </location>
</feature>
<dbReference type="SUPFAM" id="SSF48452">
    <property type="entry name" value="TPR-like"/>
    <property type="match status" value="1"/>
</dbReference>
<proteinExistence type="inferred from homology"/>
<evidence type="ECO:0000256" key="8">
    <source>
        <dbReference type="HAMAP-Rule" id="MF_00997"/>
    </source>
</evidence>
<dbReference type="Pfam" id="PF01435">
    <property type="entry name" value="Peptidase_M48"/>
    <property type="match status" value="1"/>
</dbReference>
<evidence type="ECO:0000256" key="3">
    <source>
        <dbReference type="ARBA" id="ARBA00022729"/>
    </source>
</evidence>
<keyword evidence="7 8" id="KW-0482">Metalloprotease</keyword>
<evidence type="ECO:0000256" key="2">
    <source>
        <dbReference type="ARBA" id="ARBA00022723"/>
    </source>
</evidence>
<keyword evidence="4 8" id="KW-0574">Periplasm</keyword>
<gene>
    <name evidence="10" type="ORF">ADIMK_3711</name>
</gene>
<dbReference type="InterPro" id="IPR030873">
    <property type="entry name" value="Protease_BepA"/>
</dbReference>
<dbReference type="EC" id="3.4.-.-" evidence="8"/>
<dbReference type="PATRIC" id="fig|1232683.4.peg.3652"/>
<feature type="signal peptide" evidence="8">
    <location>
        <begin position="1"/>
        <end position="43"/>
    </location>
</feature>
<dbReference type="STRING" id="1232683.ADIMK_3711"/>
<feature type="active site" evidence="8">
    <location>
        <position position="151"/>
    </location>
</feature>
<feature type="domain" description="Peptidase M48" evidence="9">
    <location>
        <begin position="88"/>
        <end position="270"/>
    </location>
</feature>
<dbReference type="Proteomes" id="UP000028252">
    <property type="component" value="Unassembled WGS sequence"/>
</dbReference>
<keyword evidence="5 8" id="KW-0378">Hydrolase</keyword>
<evidence type="ECO:0000256" key="7">
    <source>
        <dbReference type="ARBA" id="ARBA00023049"/>
    </source>
</evidence>
<dbReference type="Gene3D" id="3.30.2010.10">
    <property type="entry name" value="Metalloproteases ('zincins'), catalytic domain"/>
    <property type="match status" value="1"/>
</dbReference>
<evidence type="ECO:0000259" key="9">
    <source>
        <dbReference type="Pfam" id="PF01435"/>
    </source>
</evidence>
<dbReference type="RefSeq" id="WP_081849865.1">
    <property type="nucleotide sequence ID" value="NZ_JMQN01000057.1"/>
</dbReference>
<organism evidence="10 11">
    <name type="scientific">Marinobacterium lacunae</name>
    <dbReference type="NCBI Taxonomy" id="1232683"/>
    <lineage>
        <taxon>Bacteria</taxon>
        <taxon>Pseudomonadati</taxon>
        <taxon>Pseudomonadota</taxon>
        <taxon>Gammaproteobacteria</taxon>
        <taxon>Oceanospirillales</taxon>
        <taxon>Oceanospirillaceae</taxon>
        <taxon>Marinobacterium</taxon>
    </lineage>
</organism>
<evidence type="ECO:0000256" key="1">
    <source>
        <dbReference type="ARBA" id="ARBA00022670"/>
    </source>
</evidence>
<sequence length="500" mass="55974" precursor="true">MRRTLYQIRRQFNAAKFRGASTSCFITAALAVSLILPPQSAQADTALPVLTDSTSSTLSLEDEYRLGRSWVRTLRGQAKLLNDTVVKQYLHDLLWQIAANSQLSDRRLELVVLDNENLNAFAVPGGVIGINAGLIMAAESEAETASVIAHELAHLSQRHYAQRLEESRKNRPLMLAGVLASILLASADGQAGTAALTSTLAGSASAQLAFSRRNEQEADRIGMQTLLASGYDPYAMPGMFSRLQKSYRFAGQRTPEFLLTHPVTESRIADSLNRAATLPKPSALHEGFIYDLVRQRLRVHYSQNLGQLHEQFNDDVKQEGKPKDYFGALLTAIALNKPKEARSALKALPNNWRQHPYVRLSELDLLLSEGDTPKALSLAEELVALYPDSMPVRYRYALTARQAGQYQKAVNVLRELTQDFPNDVDFWFQLAETEGLNGQINAVHLARIQYFMLTGQMDLALRQVEFARRERNLSHIDQARLDQKEQEIKAVRREMKDTLS</sequence>
<dbReference type="PANTHER" id="PTHR22726">
    <property type="entry name" value="METALLOENDOPEPTIDASE OMA1"/>
    <property type="match status" value="1"/>
</dbReference>
<evidence type="ECO:0000256" key="6">
    <source>
        <dbReference type="ARBA" id="ARBA00022833"/>
    </source>
</evidence>
<protein>
    <recommendedName>
        <fullName evidence="8">Putative beta-barrel assembly-enhancing protease</fullName>
        <ecNumber evidence="8">3.4.-.-</ecNumber>
    </recommendedName>
</protein>
<comment type="function">
    <text evidence="8">Functions as both a chaperone and a metalloprotease. Maintains the integrity of the outer membrane by promoting either the assembly or the elimination of outer membrane proteins, depending on their folding state.</text>
</comment>
<evidence type="ECO:0000256" key="4">
    <source>
        <dbReference type="ARBA" id="ARBA00022764"/>
    </source>
</evidence>
<name>A0A081FU45_9GAMM</name>